<dbReference type="Proteomes" id="UP000824469">
    <property type="component" value="Unassembled WGS sequence"/>
</dbReference>
<reference evidence="2 3" key="1">
    <citation type="journal article" date="2021" name="Nat. Plants">
        <title>The Taxus genome provides insights into paclitaxel biosynthesis.</title>
        <authorList>
            <person name="Xiong X."/>
            <person name="Gou J."/>
            <person name="Liao Q."/>
            <person name="Li Y."/>
            <person name="Zhou Q."/>
            <person name="Bi G."/>
            <person name="Li C."/>
            <person name="Du R."/>
            <person name="Wang X."/>
            <person name="Sun T."/>
            <person name="Guo L."/>
            <person name="Liang H."/>
            <person name="Lu P."/>
            <person name="Wu Y."/>
            <person name="Zhang Z."/>
            <person name="Ro D.K."/>
            <person name="Shang Y."/>
            <person name="Huang S."/>
            <person name="Yan J."/>
        </authorList>
    </citation>
    <scope>NUCLEOTIDE SEQUENCE [LARGE SCALE GENOMIC DNA]</scope>
    <source>
        <strain evidence="2">Ta-2019</strain>
    </source>
</reference>
<feature type="region of interest" description="Disordered" evidence="1">
    <location>
        <begin position="43"/>
        <end position="92"/>
    </location>
</feature>
<feature type="compositionally biased region" description="Low complexity" evidence="1">
    <location>
        <begin position="52"/>
        <end position="66"/>
    </location>
</feature>
<evidence type="ECO:0000313" key="2">
    <source>
        <dbReference type="EMBL" id="KAH9291805.1"/>
    </source>
</evidence>
<sequence length="319" mass="35874">MLEEEFYQEQDCLQVVEEGEAAPNPKEEEHILVVEEKIADPRALSTKQATGEPSVLLSTSSLSSSSAEEEFDLSNSMLEDERNHDDQVTDQEDTMEEVEHLHQDNNEVVYLSDLEDCFDEEEPVEFPPFSLSSSTFQILEPTVMKESIHLQQPASYSSSLEPRLEDFNLSCSSLEEEKGQKGSTIASTPSIQKGLQENSILGVKNQSNGHTQRTIPCPIRYLASLEPKEKSQPVMLAPKHEDELQRTKDQLSYLSNPNAEQLKEVLNFPSADTLMIWVEDQLLVDFPFIQSAMFNAKSVAWLPILKKGSYFAQPVAGFV</sequence>
<proteinExistence type="predicted"/>
<protein>
    <submittedName>
        <fullName evidence="2">Uncharacterized protein</fullName>
    </submittedName>
</protein>
<accession>A0AA38F7U0</accession>
<evidence type="ECO:0000313" key="3">
    <source>
        <dbReference type="Proteomes" id="UP000824469"/>
    </source>
</evidence>
<gene>
    <name evidence="2" type="ORF">KI387_043007</name>
</gene>
<comment type="caution">
    <text evidence="2">The sequence shown here is derived from an EMBL/GenBank/DDBJ whole genome shotgun (WGS) entry which is preliminary data.</text>
</comment>
<dbReference type="AlphaFoldDB" id="A0AA38F7U0"/>
<organism evidence="2 3">
    <name type="scientific">Taxus chinensis</name>
    <name type="common">Chinese yew</name>
    <name type="synonym">Taxus wallichiana var. chinensis</name>
    <dbReference type="NCBI Taxonomy" id="29808"/>
    <lineage>
        <taxon>Eukaryota</taxon>
        <taxon>Viridiplantae</taxon>
        <taxon>Streptophyta</taxon>
        <taxon>Embryophyta</taxon>
        <taxon>Tracheophyta</taxon>
        <taxon>Spermatophyta</taxon>
        <taxon>Pinopsida</taxon>
        <taxon>Pinidae</taxon>
        <taxon>Conifers II</taxon>
        <taxon>Cupressales</taxon>
        <taxon>Taxaceae</taxon>
        <taxon>Taxus</taxon>
    </lineage>
</organism>
<name>A0AA38F7U0_TAXCH</name>
<dbReference type="EMBL" id="JAHRHJ020003399">
    <property type="protein sequence ID" value="KAH9291805.1"/>
    <property type="molecule type" value="Genomic_DNA"/>
</dbReference>
<keyword evidence="3" id="KW-1185">Reference proteome</keyword>
<evidence type="ECO:0000256" key="1">
    <source>
        <dbReference type="SAM" id="MobiDB-lite"/>
    </source>
</evidence>